<dbReference type="Gene3D" id="2.70.98.10">
    <property type="match status" value="1"/>
</dbReference>
<accession>A0A060C7X6</accession>
<dbReference type="EMBL" id="KF125435">
    <property type="protein sequence ID" value="AIA92763.1"/>
    <property type="molecule type" value="Genomic_DNA"/>
</dbReference>
<dbReference type="GO" id="GO:0004565">
    <property type="term" value="F:beta-galactosidase activity"/>
    <property type="evidence" value="ECO:0007669"/>
    <property type="project" value="InterPro"/>
</dbReference>
<dbReference type="Pfam" id="PF02929">
    <property type="entry name" value="Bgal_small_N"/>
    <property type="match status" value="1"/>
</dbReference>
<dbReference type="InterPro" id="IPR011013">
    <property type="entry name" value="Gal_mutarotase_sf_dom"/>
</dbReference>
<dbReference type="InterPro" id="IPR004199">
    <property type="entry name" value="B-gal_small/dom_5"/>
</dbReference>
<dbReference type="GO" id="GO:0009341">
    <property type="term" value="C:beta-galactosidase complex"/>
    <property type="evidence" value="ECO:0007669"/>
    <property type="project" value="InterPro"/>
</dbReference>
<feature type="domain" description="Beta galactosidase small chain/" evidence="1">
    <location>
        <begin position="39"/>
        <end position="175"/>
    </location>
</feature>
<proteinExistence type="predicted"/>
<evidence type="ECO:0000259" key="1">
    <source>
        <dbReference type="Pfam" id="PF02929"/>
    </source>
</evidence>
<dbReference type="GO" id="GO:0005975">
    <property type="term" value="P:carbohydrate metabolic process"/>
    <property type="evidence" value="ECO:0007669"/>
    <property type="project" value="InterPro"/>
</dbReference>
<dbReference type="GO" id="GO:0030246">
    <property type="term" value="F:carbohydrate binding"/>
    <property type="evidence" value="ECO:0007669"/>
    <property type="project" value="InterPro"/>
</dbReference>
<feature type="non-terminal residue" evidence="2">
    <location>
        <position position="1"/>
    </location>
</feature>
<dbReference type="SUPFAM" id="SSF74650">
    <property type="entry name" value="Galactose mutarotase-like"/>
    <property type="match status" value="1"/>
</dbReference>
<protein>
    <submittedName>
        <fullName evidence="2">Bgal_small_N</fullName>
    </submittedName>
</protein>
<reference evidence="2" key="1">
    <citation type="journal article" date="2013" name="Environ. Microbiol.">
        <title>Seasonally variable intestinal metagenomes of the red palm weevil (Rhynchophorus ferrugineus).</title>
        <authorList>
            <person name="Jia S."/>
            <person name="Zhang X."/>
            <person name="Zhang G."/>
            <person name="Yin A."/>
            <person name="Zhang S."/>
            <person name="Li F."/>
            <person name="Wang L."/>
            <person name="Zhao D."/>
            <person name="Yun Q."/>
            <person name="Tala"/>
            <person name="Wang J."/>
            <person name="Sun G."/>
            <person name="Baabdullah M."/>
            <person name="Yu X."/>
            <person name="Hu S."/>
            <person name="Al-Mssallem I.S."/>
            <person name="Yu J."/>
        </authorList>
    </citation>
    <scope>NUCLEOTIDE SEQUENCE</scope>
</reference>
<sequence length="175" mass="19202">DGDETSPDWSSEKNDDAICGSGVLAVGDARIASPSGRILRVDGMDFVVSPSIDVWRAPTSNDSITDFYGFNQADAWRSAGYDVLENDVRSIRRRPDGSLLLSAYAAPLGRAYGVDMRILLSPVHEDGGKGEGTGLRMRWTGHVRGEWPQPWPRINVTFAIPLLFDSIRWYGYGPG</sequence>
<name>A0A060C7X6_9ACTN</name>
<evidence type="ECO:0000313" key="2">
    <source>
        <dbReference type="EMBL" id="AIA92763.1"/>
    </source>
</evidence>
<dbReference type="AlphaFoldDB" id="A0A060C7X6"/>
<dbReference type="InterPro" id="IPR014718">
    <property type="entry name" value="GH-type_carb-bd"/>
</dbReference>
<feature type="non-terminal residue" evidence="2">
    <location>
        <position position="175"/>
    </location>
</feature>
<organism evidence="2">
    <name type="scientific">uncultured Catenulispora sp</name>
    <dbReference type="NCBI Taxonomy" id="487357"/>
    <lineage>
        <taxon>Bacteria</taxon>
        <taxon>Bacillati</taxon>
        <taxon>Actinomycetota</taxon>
        <taxon>Actinomycetes</taxon>
        <taxon>Catenulisporales</taxon>
        <taxon>Catenulisporaceae</taxon>
        <taxon>Catenulispora</taxon>
        <taxon>environmental samples</taxon>
    </lineage>
</organism>